<dbReference type="CDD" id="cd01335">
    <property type="entry name" value="Radical_SAM"/>
    <property type="match status" value="1"/>
</dbReference>
<evidence type="ECO:0000256" key="5">
    <source>
        <dbReference type="ARBA" id="ARBA00023004"/>
    </source>
</evidence>
<dbReference type="SFLD" id="SFLDS00029">
    <property type="entry name" value="Radical_SAM"/>
    <property type="match status" value="1"/>
</dbReference>
<dbReference type="SMART" id="SM00729">
    <property type="entry name" value="Elp3"/>
    <property type="match status" value="1"/>
</dbReference>
<feature type="domain" description="Radical SAM core" evidence="7">
    <location>
        <begin position="28"/>
        <end position="243"/>
    </location>
</feature>
<protein>
    <submittedName>
        <fullName evidence="8">Radical SAM protein</fullName>
    </submittedName>
</protein>
<dbReference type="InterPro" id="IPR050377">
    <property type="entry name" value="Radical_SAM_PqqE_MftC-like"/>
</dbReference>
<dbReference type="SUPFAM" id="SSF102114">
    <property type="entry name" value="Radical SAM enzymes"/>
    <property type="match status" value="1"/>
</dbReference>
<dbReference type="InterPro" id="IPR007197">
    <property type="entry name" value="rSAM"/>
</dbReference>
<evidence type="ECO:0000256" key="4">
    <source>
        <dbReference type="ARBA" id="ARBA00022723"/>
    </source>
</evidence>
<dbReference type="GO" id="GO:0046872">
    <property type="term" value="F:metal ion binding"/>
    <property type="evidence" value="ECO:0007669"/>
    <property type="project" value="UniProtKB-KW"/>
</dbReference>
<accession>A0A932FXG9</accession>
<dbReference type="PANTHER" id="PTHR11228">
    <property type="entry name" value="RADICAL SAM DOMAIN PROTEIN"/>
    <property type="match status" value="1"/>
</dbReference>
<keyword evidence="2" id="KW-0004">4Fe-4S</keyword>
<dbReference type="GO" id="GO:0003824">
    <property type="term" value="F:catalytic activity"/>
    <property type="evidence" value="ECO:0007669"/>
    <property type="project" value="InterPro"/>
</dbReference>
<dbReference type="PROSITE" id="PS51918">
    <property type="entry name" value="RADICAL_SAM"/>
    <property type="match status" value="1"/>
</dbReference>
<dbReference type="InterPro" id="IPR013785">
    <property type="entry name" value="Aldolase_TIM"/>
</dbReference>
<dbReference type="InterPro" id="IPR006638">
    <property type="entry name" value="Elp3/MiaA/NifB-like_rSAM"/>
</dbReference>
<gene>
    <name evidence="8" type="ORF">HYY20_11825</name>
</gene>
<dbReference type="AlphaFoldDB" id="A0A932FXG9"/>
<dbReference type="PIRSF" id="PIRSF037420">
    <property type="entry name" value="PQQ_syn_pqqE"/>
    <property type="match status" value="1"/>
</dbReference>
<dbReference type="Proteomes" id="UP000769766">
    <property type="component" value="Unassembled WGS sequence"/>
</dbReference>
<dbReference type="Gene3D" id="3.20.20.70">
    <property type="entry name" value="Aldolase class I"/>
    <property type="match status" value="1"/>
</dbReference>
<dbReference type="InterPro" id="IPR058240">
    <property type="entry name" value="rSAM_sf"/>
</dbReference>
<comment type="cofactor">
    <cofactor evidence="1">
        <name>[4Fe-4S] cluster</name>
        <dbReference type="ChEBI" id="CHEBI:49883"/>
    </cofactor>
</comment>
<keyword evidence="3" id="KW-0949">S-adenosyl-L-methionine</keyword>
<comment type="caution">
    <text evidence="8">The sequence shown here is derived from an EMBL/GenBank/DDBJ whole genome shotgun (WGS) entry which is preliminary data.</text>
</comment>
<evidence type="ECO:0000256" key="1">
    <source>
        <dbReference type="ARBA" id="ARBA00001966"/>
    </source>
</evidence>
<dbReference type="EMBL" id="JACPRF010000362">
    <property type="protein sequence ID" value="MBI2877558.1"/>
    <property type="molecule type" value="Genomic_DNA"/>
</dbReference>
<dbReference type="Pfam" id="PF04055">
    <property type="entry name" value="Radical_SAM"/>
    <property type="match status" value="1"/>
</dbReference>
<reference evidence="8" key="1">
    <citation type="submission" date="2020-07" db="EMBL/GenBank/DDBJ databases">
        <title>Huge and variable diversity of episymbiotic CPR bacteria and DPANN archaea in groundwater ecosystems.</title>
        <authorList>
            <person name="He C.Y."/>
            <person name="Keren R."/>
            <person name="Whittaker M."/>
            <person name="Farag I.F."/>
            <person name="Doudna J."/>
            <person name="Cate J.H.D."/>
            <person name="Banfield J.F."/>
        </authorList>
    </citation>
    <scope>NUCLEOTIDE SEQUENCE</scope>
    <source>
        <strain evidence="8">NC_groundwater_672_Ag_B-0.1um_62_36</strain>
    </source>
</reference>
<evidence type="ECO:0000313" key="8">
    <source>
        <dbReference type="EMBL" id="MBI2877558.1"/>
    </source>
</evidence>
<dbReference type="GO" id="GO:0051539">
    <property type="term" value="F:4 iron, 4 sulfur cluster binding"/>
    <property type="evidence" value="ECO:0007669"/>
    <property type="project" value="UniProtKB-KW"/>
</dbReference>
<proteinExistence type="predicted"/>
<evidence type="ECO:0000256" key="2">
    <source>
        <dbReference type="ARBA" id="ARBA00022485"/>
    </source>
</evidence>
<dbReference type="InterPro" id="IPR017200">
    <property type="entry name" value="PqqE-like"/>
</dbReference>
<dbReference type="InterPro" id="IPR023885">
    <property type="entry name" value="4Fe4S-binding_SPASM_dom"/>
</dbReference>
<name>A0A932FXG9_UNCTE</name>
<evidence type="ECO:0000313" key="9">
    <source>
        <dbReference type="Proteomes" id="UP000769766"/>
    </source>
</evidence>
<dbReference type="SFLD" id="SFLDG01067">
    <property type="entry name" value="SPASM/twitch_domain_containing"/>
    <property type="match status" value="1"/>
</dbReference>
<evidence type="ECO:0000256" key="3">
    <source>
        <dbReference type="ARBA" id="ARBA00022691"/>
    </source>
</evidence>
<dbReference type="PANTHER" id="PTHR11228:SF7">
    <property type="entry name" value="PQQA PEPTIDE CYCLASE"/>
    <property type="match status" value="1"/>
</dbReference>
<dbReference type="Pfam" id="PF13186">
    <property type="entry name" value="SPASM"/>
    <property type="match status" value="1"/>
</dbReference>
<sequence>MLSKEEVLSNSDFWEMIAPQARREYESRNAVYTLMVEVTSQCAGSCSFCFSSSTTSLDHAVIPTEKVLQLLDEAHRLEIQEFVCTGGDALAHPDWMDMVRYAKEKGMSVFLGTSMLISKNVARQICQLGVDLMCAHIDSIRQDVYNKVHKNPKTLEKKIKGYQNMLEAGFPPERMIPLVTLTKPVIETIEETIDWYVDDMRAKAIALISLKGEGFGKELKYLEPGMSEFKRAYEYRAKKLGPEWLRLGTCDLGKYFCKTHICIHTNGQVAPCNIQREVGVGNIYQESLEDIVEKHRDHLLFNFEIKGVCGHCEHNDLCIGCRANSYYYTGSLQHSDPKCFLNPKNTEEYCYQEARVGK</sequence>
<keyword evidence="6" id="KW-0411">Iron-sulfur</keyword>
<keyword evidence="4" id="KW-0479">Metal-binding</keyword>
<evidence type="ECO:0000259" key="7">
    <source>
        <dbReference type="PROSITE" id="PS51918"/>
    </source>
</evidence>
<evidence type="ECO:0000256" key="6">
    <source>
        <dbReference type="ARBA" id="ARBA00023014"/>
    </source>
</evidence>
<organism evidence="8 9">
    <name type="scientific">Tectimicrobiota bacterium</name>
    <dbReference type="NCBI Taxonomy" id="2528274"/>
    <lineage>
        <taxon>Bacteria</taxon>
        <taxon>Pseudomonadati</taxon>
        <taxon>Nitrospinota/Tectimicrobiota group</taxon>
        <taxon>Candidatus Tectimicrobiota</taxon>
    </lineage>
</organism>
<keyword evidence="5" id="KW-0408">Iron</keyword>